<organism evidence="1 2">
    <name type="scientific">Thalassomonas viridans</name>
    <dbReference type="NCBI Taxonomy" id="137584"/>
    <lineage>
        <taxon>Bacteria</taxon>
        <taxon>Pseudomonadati</taxon>
        <taxon>Pseudomonadota</taxon>
        <taxon>Gammaproteobacteria</taxon>
        <taxon>Alteromonadales</taxon>
        <taxon>Colwelliaceae</taxon>
        <taxon>Thalassomonas</taxon>
    </lineage>
</organism>
<dbReference type="RefSeq" id="WP_044839365.1">
    <property type="nucleotide sequence ID" value="NZ_CP059733.1"/>
</dbReference>
<reference evidence="1 2" key="1">
    <citation type="journal article" date="2015" name="Genome Announc.">
        <title>Draft Genome Sequences of Marine Isolates of Thalassomonas viridans and Thalassomonas actiniarum.</title>
        <authorList>
            <person name="Olonade I."/>
            <person name="van Zyl L.J."/>
            <person name="Trindade M."/>
        </authorList>
    </citation>
    <scope>NUCLEOTIDE SEQUENCE [LARGE SCALE GENOMIC DNA]</scope>
    <source>
        <strain evidence="1 2">XOM25</strain>
    </source>
</reference>
<protein>
    <submittedName>
        <fullName evidence="1">Uncharacterized protein</fullName>
    </submittedName>
</protein>
<dbReference type="KEGG" id="tvd:SG34_023845"/>
<accession>A0AAE9Z344</accession>
<evidence type="ECO:0000313" key="2">
    <source>
        <dbReference type="Proteomes" id="UP000032352"/>
    </source>
</evidence>
<gene>
    <name evidence="1" type="ORF">SG34_023845</name>
</gene>
<sequence>MTSETSPSASHDEQLSKLMAFTEQQQEKTLELINATQKTMDAFKPFEQAGDINTQVEELMTSVNEQLEKSMEAVNQQMASINQSLG</sequence>
<dbReference type="AlphaFoldDB" id="A0AAE9Z344"/>
<dbReference type="Proteomes" id="UP000032352">
    <property type="component" value="Chromosome"/>
</dbReference>
<dbReference type="EMBL" id="CP059733">
    <property type="protein sequence ID" value="WDE04343.1"/>
    <property type="molecule type" value="Genomic_DNA"/>
</dbReference>
<reference evidence="1 2" key="2">
    <citation type="journal article" date="2022" name="Mar. Drugs">
        <title>Bioassay-Guided Fractionation Leads to the Detection of Cholic Acid Generated by the Rare Thalassomonas sp.</title>
        <authorList>
            <person name="Pheiffer F."/>
            <person name="Schneider Y.K."/>
            <person name="Hansen E.H."/>
            <person name="Andersen J.H."/>
            <person name="Isaksson J."/>
            <person name="Busche T."/>
            <person name="R C."/>
            <person name="Kalinowski J."/>
            <person name="Zyl L.V."/>
            <person name="Trindade M."/>
        </authorList>
    </citation>
    <scope>NUCLEOTIDE SEQUENCE [LARGE SCALE GENOMIC DNA]</scope>
    <source>
        <strain evidence="1 2">XOM25</strain>
    </source>
</reference>
<keyword evidence="2" id="KW-1185">Reference proteome</keyword>
<proteinExistence type="predicted"/>
<name>A0AAE9Z344_9GAMM</name>
<evidence type="ECO:0000313" key="1">
    <source>
        <dbReference type="EMBL" id="WDE04343.1"/>
    </source>
</evidence>